<name>A0A1L3I594_9RHOB</name>
<dbReference type="KEGG" id="php:PhaeoP97_01788"/>
<dbReference type="EMBL" id="CP016364">
    <property type="protein sequence ID" value="APG47201.1"/>
    <property type="molecule type" value="Genomic_DNA"/>
</dbReference>
<dbReference type="OrthoDB" id="7582980at2"/>
<dbReference type="STRING" id="1844006.PhaeoP97_01788"/>
<dbReference type="AlphaFoldDB" id="A0A1L3I594"/>
<gene>
    <name evidence="1" type="ORF">PhaeoP97_01788</name>
</gene>
<evidence type="ECO:0000313" key="2">
    <source>
        <dbReference type="Proteomes" id="UP000183859"/>
    </source>
</evidence>
<accession>A0A1L3I594</accession>
<dbReference type="Pfam" id="PF09550">
    <property type="entry name" value="Phage_TAC_6"/>
    <property type="match status" value="1"/>
</dbReference>
<sequence>MTPQQRTTDGLSTGLDWPALIRAGLVGLRLTPDQFWRLTPAELRLMLGQDTGAVPLGRAGLDQLMHAFPDPAAPKSPETGAVSDE</sequence>
<dbReference type="Proteomes" id="UP000183859">
    <property type="component" value="Chromosome"/>
</dbReference>
<evidence type="ECO:0000313" key="1">
    <source>
        <dbReference type="EMBL" id="APG47201.1"/>
    </source>
</evidence>
<dbReference type="InterPro" id="IPR011739">
    <property type="entry name" value="GTA_rcc01693"/>
</dbReference>
<organism evidence="1 2">
    <name type="scientific">Phaeobacter porticola</name>
    <dbReference type="NCBI Taxonomy" id="1844006"/>
    <lineage>
        <taxon>Bacteria</taxon>
        <taxon>Pseudomonadati</taxon>
        <taxon>Pseudomonadota</taxon>
        <taxon>Alphaproteobacteria</taxon>
        <taxon>Rhodobacterales</taxon>
        <taxon>Roseobacteraceae</taxon>
        <taxon>Phaeobacter</taxon>
    </lineage>
</organism>
<keyword evidence="2" id="KW-1185">Reference proteome</keyword>
<protein>
    <submittedName>
        <fullName evidence="1">Gene transfer agent (GTA) protein</fullName>
    </submittedName>
</protein>
<reference evidence="2" key="1">
    <citation type="submission" date="2016-07" db="EMBL/GenBank/DDBJ databases">
        <title>Phaeobacter portensis sp. nov., a tropodithietic acid producing bacterium isolated from a German harbor.</title>
        <authorList>
            <person name="Freese H.M."/>
            <person name="Bunk B."/>
            <person name="Breider S."/>
            <person name="Brinkhoff T."/>
        </authorList>
    </citation>
    <scope>NUCLEOTIDE SEQUENCE [LARGE SCALE GENOMIC DNA]</scope>
    <source>
        <strain evidence="2">P97</strain>
    </source>
</reference>
<dbReference type="RefSeq" id="WP_072504766.1">
    <property type="nucleotide sequence ID" value="NZ_CP016364.1"/>
</dbReference>
<dbReference type="InterPro" id="IPR019056">
    <property type="entry name" value="Phage_TAC_6"/>
</dbReference>
<dbReference type="NCBIfam" id="TIGR02216">
    <property type="entry name" value="phage_TIGR02216"/>
    <property type="match status" value="1"/>
</dbReference>
<proteinExistence type="predicted"/>